<reference evidence="1" key="1">
    <citation type="submission" date="2020-06" db="EMBL/GenBank/DDBJ databases">
        <title>WGS assembly of Ceratodon purpureus strain R40.</title>
        <authorList>
            <person name="Carey S.B."/>
            <person name="Jenkins J."/>
            <person name="Shu S."/>
            <person name="Lovell J.T."/>
            <person name="Sreedasyam A."/>
            <person name="Maumus F."/>
            <person name="Tiley G.P."/>
            <person name="Fernandez-Pozo N."/>
            <person name="Barry K."/>
            <person name="Chen C."/>
            <person name="Wang M."/>
            <person name="Lipzen A."/>
            <person name="Daum C."/>
            <person name="Saski C.A."/>
            <person name="Payton A.C."/>
            <person name="Mcbreen J.C."/>
            <person name="Conrad R.E."/>
            <person name="Kollar L.M."/>
            <person name="Olsson S."/>
            <person name="Huttunen S."/>
            <person name="Landis J.B."/>
            <person name="Wickett N.J."/>
            <person name="Johnson M.G."/>
            <person name="Rensing S.A."/>
            <person name="Grimwood J."/>
            <person name="Schmutz J."/>
            <person name="Mcdaniel S.F."/>
        </authorList>
    </citation>
    <scope>NUCLEOTIDE SEQUENCE</scope>
    <source>
        <strain evidence="1">R40</strain>
    </source>
</reference>
<comment type="caution">
    <text evidence="1">The sequence shown here is derived from an EMBL/GenBank/DDBJ whole genome shotgun (WGS) entry which is preliminary data.</text>
</comment>
<organism evidence="1 2">
    <name type="scientific">Ceratodon purpureus</name>
    <name type="common">Fire moss</name>
    <name type="synonym">Dicranum purpureum</name>
    <dbReference type="NCBI Taxonomy" id="3225"/>
    <lineage>
        <taxon>Eukaryota</taxon>
        <taxon>Viridiplantae</taxon>
        <taxon>Streptophyta</taxon>
        <taxon>Embryophyta</taxon>
        <taxon>Bryophyta</taxon>
        <taxon>Bryophytina</taxon>
        <taxon>Bryopsida</taxon>
        <taxon>Dicranidae</taxon>
        <taxon>Pseudoditrichales</taxon>
        <taxon>Ditrichaceae</taxon>
        <taxon>Ceratodon</taxon>
    </lineage>
</organism>
<gene>
    <name evidence="1" type="ORF">KC19_9G124500</name>
</gene>
<dbReference type="AlphaFoldDB" id="A0A8T0GRA5"/>
<dbReference type="EMBL" id="CM026430">
    <property type="protein sequence ID" value="KAG0562181.1"/>
    <property type="molecule type" value="Genomic_DNA"/>
</dbReference>
<keyword evidence="2" id="KW-1185">Reference proteome</keyword>
<sequence>MSKLFSGKLNLADSIRNFVIFDTRRVSVPYHGEPLGLLGLFPTDSESVGHIGHFQELHPPVYVCHGSEQLLERLFNPRSLSRTNTGFLYWSRFQLSLATSTFL</sequence>
<dbReference type="Proteomes" id="UP000822688">
    <property type="component" value="Chromosome 9"/>
</dbReference>
<protein>
    <submittedName>
        <fullName evidence="1">Uncharacterized protein</fullName>
    </submittedName>
</protein>
<name>A0A8T0GRA5_CERPU</name>
<evidence type="ECO:0000313" key="2">
    <source>
        <dbReference type="Proteomes" id="UP000822688"/>
    </source>
</evidence>
<proteinExistence type="predicted"/>
<evidence type="ECO:0000313" key="1">
    <source>
        <dbReference type="EMBL" id="KAG0562181.1"/>
    </source>
</evidence>
<accession>A0A8T0GRA5</accession>